<gene>
    <name evidence="1" type="ORF">O6H91_12G078500</name>
</gene>
<dbReference type="EMBL" id="CM055103">
    <property type="protein sequence ID" value="KAJ7536708.1"/>
    <property type="molecule type" value="Genomic_DNA"/>
</dbReference>
<keyword evidence="2" id="KW-1185">Reference proteome</keyword>
<comment type="caution">
    <text evidence="1">The sequence shown here is derived from an EMBL/GenBank/DDBJ whole genome shotgun (WGS) entry which is preliminary data.</text>
</comment>
<organism evidence="1 2">
    <name type="scientific">Diphasiastrum complanatum</name>
    <name type="common">Issler's clubmoss</name>
    <name type="synonym">Lycopodium complanatum</name>
    <dbReference type="NCBI Taxonomy" id="34168"/>
    <lineage>
        <taxon>Eukaryota</taxon>
        <taxon>Viridiplantae</taxon>
        <taxon>Streptophyta</taxon>
        <taxon>Embryophyta</taxon>
        <taxon>Tracheophyta</taxon>
        <taxon>Lycopodiopsida</taxon>
        <taxon>Lycopodiales</taxon>
        <taxon>Lycopodiaceae</taxon>
        <taxon>Lycopodioideae</taxon>
        <taxon>Diphasiastrum</taxon>
    </lineage>
</organism>
<protein>
    <submittedName>
        <fullName evidence="1">Uncharacterized protein</fullName>
    </submittedName>
</protein>
<sequence length="1238" mass="140584">MANVETARKLGRSKNSSNSSTDEELPVTKQLRLTQNMESVSNSDNSSESINAEKGVESCQVGEAACEIPLELFDLPDLKTILSLDVWKTSLTEEDRQSLTAFLPPLNEETVAKTIEELLAGTNFHFGNPLSDFFEQLKSGFCRTRVARYRDQLKFLQRQKHYHSIKEYHNRMVNIFVEMQKLWEDYPNAEIDERVEIWKSRKSSILKPQIDQRHTDEIVEDLQIDRWITQSPRKMEIAEKTIEEVTAPSQKRLKNHLSRRVPKGLGKVKVVTDQVMQDVKRISRSGPKGVLKVTDSALHVSAGHSAKKISFRPEPGVTSLEQAVNLVVGKDLVESDKWSSSKNKEKTMGRKFAESTKFQSFRKEDKHKKEKNNQHTAILQHHETSHHGRVTERKKRTETPEKLEAEPEETLKLSQSQKSEKSSDAKDKSKSTVAELKKSSLKQDMIALHCADSLKVEDRRSKQGDDFQDVAGKAESGTRKRRPKKEKEIVGQLKVEPQKKRPKVEKKARMMKEMKDLHADQVLEDVLGKVQLKLESFEDQKHDEQMNKFLERKKPVEQRVSGQVKQPYYRKSSKDETDGRSFKKNGKREKKQDIMNGCLERKLGLEEDVPRKPSHLFGVNCERPSKLLKNKQRQKPRIQNLDSLSLNMEISPTMRRLSEKEGSSFSVKSSRKLVPALAESLASALSFSVSYLLSAVRLALICNFVDRSFDLHQGDQTGSRMDEVKLEKPLMDVKREISALSCSPGRDLVSSLKQPKTDLSLHDRGEGVVSIARSCPLHFSEIVKRVQDNPGDSRLLDNREILQDLVRGALKVFSSRIAPAGAKAWKPLASYDKQTRSWSWIGPPPGVSLQDPWEMQILPEAWGVPQKILDKLEETFANWFKHGQETLQQILKFPLPPPPPMPIILDEKERFRELRTQKSLITIPTSSEDVRAFFQMEELVRYSLPDRAFPYTAADGRKSVVAPLRICGVKLTSKARDHFMLKPDRPPHVTILCLVRDAAARLPQSIGTRADVCALIRDSQFIIEDVSDAQVNQVVSGALDRLHYERDPCVRFDGERKLWMYLHSDRHEEDFEDDGTSSTKRWKKPKKEVTDYSAAVQTRCENGSTCVLDEDLSANGTNLELNSPDGFDIGEPSAIYSAESAELVYSKSSSLSSPRVLGNGMNRSLADGEGLPFIELPPLHCGGVEFQNGHTTAWSTIRRHGLIWQQGNQFQPNQHFFQDNPMATTAVPDAMLDSIRTE</sequence>
<reference evidence="2" key="1">
    <citation type="journal article" date="2024" name="Proc. Natl. Acad. Sci. U.S.A.">
        <title>Extraordinary preservation of gene collinearity over three hundred million years revealed in homosporous lycophytes.</title>
        <authorList>
            <person name="Li C."/>
            <person name="Wickell D."/>
            <person name="Kuo L.Y."/>
            <person name="Chen X."/>
            <person name="Nie B."/>
            <person name="Liao X."/>
            <person name="Peng D."/>
            <person name="Ji J."/>
            <person name="Jenkins J."/>
            <person name="Williams M."/>
            <person name="Shu S."/>
            <person name="Plott C."/>
            <person name="Barry K."/>
            <person name="Rajasekar S."/>
            <person name="Grimwood J."/>
            <person name="Han X."/>
            <person name="Sun S."/>
            <person name="Hou Z."/>
            <person name="He W."/>
            <person name="Dai G."/>
            <person name="Sun C."/>
            <person name="Schmutz J."/>
            <person name="Leebens-Mack J.H."/>
            <person name="Li F.W."/>
            <person name="Wang L."/>
        </authorList>
    </citation>
    <scope>NUCLEOTIDE SEQUENCE [LARGE SCALE GENOMIC DNA]</scope>
    <source>
        <strain evidence="2">cv. PW_Plant_1</strain>
    </source>
</reference>
<name>A0ACC2C498_DIPCM</name>
<dbReference type="Proteomes" id="UP001162992">
    <property type="component" value="Chromosome 12"/>
</dbReference>
<evidence type="ECO:0000313" key="1">
    <source>
        <dbReference type="EMBL" id="KAJ7536708.1"/>
    </source>
</evidence>
<accession>A0ACC2C498</accession>
<evidence type="ECO:0000313" key="2">
    <source>
        <dbReference type="Proteomes" id="UP001162992"/>
    </source>
</evidence>
<proteinExistence type="predicted"/>